<dbReference type="EnsemblPlants" id="KRH22501">
    <property type="protein sequence ID" value="KRH22501"/>
    <property type="gene ID" value="GLYMA_13G304700"/>
</dbReference>
<feature type="domain" description="Terpene synthase N-terminal" evidence="5">
    <location>
        <begin position="3"/>
        <end position="71"/>
    </location>
</feature>
<dbReference type="GO" id="GO:0016114">
    <property type="term" value="P:terpenoid biosynthetic process"/>
    <property type="evidence" value="ECO:0007669"/>
    <property type="project" value="InterPro"/>
</dbReference>
<dbReference type="SUPFAM" id="SSF48239">
    <property type="entry name" value="Terpenoid cyclases/Protein prenyltransferases"/>
    <property type="match status" value="1"/>
</dbReference>
<accession>A0A2K7HQH1</accession>
<evidence type="ECO:0008006" key="10">
    <source>
        <dbReference type="Google" id="ProtNLM"/>
    </source>
</evidence>
<dbReference type="InterPro" id="IPR005630">
    <property type="entry name" value="Terpene_synthase_metal-bd"/>
</dbReference>
<dbReference type="Gene3D" id="1.50.10.130">
    <property type="entry name" value="Terpene synthase, N-terminal domain"/>
    <property type="match status" value="1"/>
</dbReference>
<dbReference type="PANTHER" id="PTHR31225:SF98">
    <property type="entry name" value="TERPENE SYNTHASE 9-RELATED"/>
    <property type="match status" value="1"/>
</dbReference>
<evidence type="ECO:0000256" key="4">
    <source>
        <dbReference type="ARBA" id="ARBA00023239"/>
    </source>
</evidence>
<sequence length="232" mass="27232">MEIDVFESFKDEEGKFKVKISNDVQGLLSLYEASYLSFEGETVWEAKAFSRTHLMNLMKEGIESTEVAEQLSETRCIRRYFDIYNKKEQHNPSLLELAKLDFNMVQSLYQKELQELSRWWEDIGIGSKLNHFARDRYVESFFWSVGMIPEPEFTSCRQELTKAVQLITIHNVDDVYDTYGTLAELELFTEAFERWDVDVINTLPDDMILCFLAVYNTVNELDYNIFKEGGIK</sequence>
<evidence type="ECO:0000256" key="2">
    <source>
        <dbReference type="ARBA" id="ARBA00022723"/>
    </source>
</evidence>
<dbReference type="SUPFAM" id="SSF48576">
    <property type="entry name" value="Terpenoid synthases"/>
    <property type="match status" value="1"/>
</dbReference>
<dbReference type="PANTHER" id="PTHR31225">
    <property type="entry name" value="OS04G0344100 PROTEIN-RELATED"/>
    <property type="match status" value="1"/>
</dbReference>
<reference evidence="8" key="2">
    <citation type="submission" date="2018-02" db="UniProtKB">
        <authorList>
            <consortium name="EnsemblPlants"/>
        </authorList>
    </citation>
    <scope>IDENTIFICATION</scope>
    <source>
        <strain evidence="8">Williams 82</strain>
    </source>
</reference>
<proteinExistence type="predicted"/>
<evidence type="ECO:0000256" key="3">
    <source>
        <dbReference type="ARBA" id="ARBA00022842"/>
    </source>
</evidence>
<dbReference type="Gramene" id="KRH22501">
    <property type="protein sequence ID" value="KRH22501"/>
    <property type="gene ID" value="GLYMA_13G304700"/>
</dbReference>
<dbReference type="GO" id="GO:0000287">
    <property type="term" value="F:magnesium ion binding"/>
    <property type="evidence" value="ECO:0007669"/>
    <property type="project" value="InterPro"/>
</dbReference>
<dbReference type="InterPro" id="IPR050148">
    <property type="entry name" value="Terpene_synthase-like"/>
</dbReference>
<dbReference type="InterPro" id="IPR008930">
    <property type="entry name" value="Terpenoid_cyclase/PrenylTrfase"/>
</dbReference>
<dbReference type="GO" id="GO:0046246">
    <property type="term" value="P:terpene biosynthetic process"/>
    <property type="evidence" value="ECO:0000318"/>
    <property type="project" value="GO_Central"/>
</dbReference>
<dbReference type="Pfam" id="PF03936">
    <property type="entry name" value="Terpene_synth_C"/>
    <property type="match status" value="1"/>
</dbReference>
<dbReference type="SMR" id="A0A0R0H610"/>
<name>A0A0R0H610_SOYBN</name>
<dbReference type="InterPro" id="IPR036965">
    <property type="entry name" value="Terpene_synth_N_sf"/>
</dbReference>
<dbReference type="OrthoDB" id="1936865at2759"/>
<keyword evidence="4" id="KW-0456">Lyase</keyword>
<dbReference type="GO" id="GO:0010333">
    <property type="term" value="F:terpene synthase activity"/>
    <property type="evidence" value="ECO:0000318"/>
    <property type="project" value="GO_Central"/>
</dbReference>
<evidence type="ECO:0000256" key="1">
    <source>
        <dbReference type="ARBA" id="ARBA00001946"/>
    </source>
</evidence>
<evidence type="ECO:0000313" key="9">
    <source>
        <dbReference type="Proteomes" id="UP000008827"/>
    </source>
</evidence>
<evidence type="ECO:0000313" key="7">
    <source>
        <dbReference type="EMBL" id="KRH22501.2"/>
    </source>
</evidence>
<keyword evidence="3" id="KW-0460">Magnesium</keyword>
<reference evidence="7" key="3">
    <citation type="submission" date="2018-07" db="EMBL/GenBank/DDBJ databases">
        <title>WGS assembly of Glycine max.</title>
        <authorList>
            <person name="Schmutz J."/>
            <person name="Cannon S."/>
            <person name="Schlueter J."/>
            <person name="Ma J."/>
            <person name="Mitros T."/>
            <person name="Nelson W."/>
            <person name="Hyten D."/>
            <person name="Song Q."/>
            <person name="Thelen J."/>
            <person name="Cheng J."/>
            <person name="Xu D."/>
            <person name="Hellsten U."/>
            <person name="May G."/>
            <person name="Yu Y."/>
            <person name="Sakurai T."/>
            <person name="Umezawa T."/>
            <person name="Bhattacharyya M."/>
            <person name="Sandhu D."/>
            <person name="Valliyodan B."/>
            <person name="Lindquist E."/>
            <person name="Peto M."/>
            <person name="Grant D."/>
            <person name="Shu S."/>
            <person name="Goodstein D."/>
            <person name="Barry K."/>
            <person name="Futrell-Griggs M."/>
            <person name="Abernathy B."/>
            <person name="Du J."/>
            <person name="Tian Z."/>
            <person name="Zhu L."/>
            <person name="Gill N."/>
            <person name="Joshi T."/>
            <person name="Libault M."/>
            <person name="Sethuraman A."/>
            <person name="Zhang X."/>
            <person name="Shinozaki K."/>
            <person name="Nguyen H."/>
            <person name="Wing R."/>
            <person name="Cregan P."/>
            <person name="Specht J."/>
            <person name="Grimwood J."/>
            <person name="Rokhsar D."/>
            <person name="Stacey G."/>
            <person name="Shoemaker R."/>
            <person name="Jackson S."/>
        </authorList>
    </citation>
    <scope>NUCLEOTIDE SEQUENCE</scope>
    <source>
        <tissue evidence="7">Callus</tissue>
    </source>
</reference>
<evidence type="ECO:0000313" key="8">
    <source>
        <dbReference type="EnsemblPlants" id="KRH22501"/>
    </source>
</evidence>
<gene>
    <name evidence="7" type="ORF">GLYMA_13G304700</name>
</gene>
<evidence type="ECO:0000259" key="5">
    <source>
        <dbReference type="Pfam" id="PF01397"/>
    </source>
</evidence>
<organism evidence="7">
    <name type="scientific">Glycine max</name>
    <name type="common">Soybean</name>
    <name type="synonym">Glycine hispida</name>
    <dbReference type="NCBI Taxonomy" id="3847"/>
    <lineage>
        <taxon>Eukaryota</taxon>
        <taxon>Viridiplantae</taxon>
        <taxon>Streptophyta</taxon>
        <taxon>Embryophyta</taxon>
        <taxon>Tracheophyta</taxon>
        <taxon>Spermatophyta</taxon>
        <taxon>Magnoliopsida</taxon>
        <taxon>eudicotyledons</taxon>
        <taxon>Gunneridae</taxon>
        <taxon>Pentapetalae</taxon>
        <taxon>rosids</taxon>
        <taxon>fabids</taxon>
        <taxon>Fabales</taxon>
        <taxon>Fabaceae</taxon>
        <taxon>Papilionoideae</taxon>
        <taxon>50 kb inversion clade</taxon>
        <taxon>NPAAA clade</taxon>
        <taxon>indigoferoid/millettioid clade</taxon>
        <taxon>Phaseoleae</taxon>
        <taxon>Glycine</taxon>
        <taxon>Glycine subgen. Soja</taxon>
    </lineage>
</organism>
<feature type="domain" description="Terpene synthase metal-binding" evidence="6">
    <location>
        <begin position="122"/>
        <end position="229"/>
    </location>
</feature>
<comment type="cofactor">
    <cofactor evidence="1">
        <name>Mg(2+)</name>
        <dbReference type="ChEBI" id="CHEBI:18420"/>
    </cofactor>
</comment>
<reference evidence="7 8" key="1">
    <citation type="journal article" date="2010" name="Nature">
        <title>Genome sequence of the palaeopolyploid soybean.</title>
        <authorList>
            <person name="Schmutz J."/>
            <person name="Cannon S.B."/>
            <person name="Schlueter J."/>
            <person name="Ma J."/>
            <person name="Mitros T."/>
            <person name="Nelson W."/>
            <person name="Hyten D.L."/>
            <person name="Song Q."/>
            <person name="Thelen J.J."/>
            <person name="Cheng J."/>
            <person name="Xu D."/>
            <person name="Hellsten U."/>
            <person name="May G.D."/>
            <person name="Yu Y."/>
            <person name="Sakurai T."/>
            <person name="Umezawa T."/>
            <person name="Bhattacharyya M.K."/>
            <person name="Sandhu D."/>
            <person name="Valliyodan B."/>
            <person name="Lindquist E."/>
            <person name="Peto M."/>
            <person name="Grant D."/>
            <person name="Shu S."/>
            <person name="Goodstein D."/>
            <person name="Barry K."/>
            <person name="Futrell-Griggs M."/>
            <person name="Abernathy B."/>
            <person name="Du J."/>
            <person name="Tian Z."/>
            <person name="Zhu L."/>
            <person name="Gill N."/>
            <person name="Joshi T."/>
            <person name="Libault M."/>
            <person name="Sethuraman A."/>
            <person name="Zhang X.-C."/>
            <person name="Shinozaki K."/>
            <person name="Nguyen H.T."/>
            <person name="Wing R.A."/>
            <person name="Cregan P."/>
            <person name="Specht J."/>
            <person name="Grimwood J."/>
            <person name="Rokhsar D."/>
            <person name="Stacey G."/>
            <person name="Shoemaker R.C."/>
            <person name="Jackson S.A."/>
        </authorList>
    </citation>
    <scope>NUCLEOTIDE SEQUENCE [LARGE SCALE GENOMIC DNA]</scope>
    <source>
        <strain evidence="8">cv. Williams 82</strain>
        <tissue evidence="7">Callus</tissue>
    </source>
</reference>
<dbReference type="Proteomes" id="UP000008827">
    <property type="component" value="Chromosome 13"/>
</dbReference>
<dbReference type="Gene3D" id="1.10.600.10">
    <property type="entry name" value="Farnesyl Diphosphate Synthase"/>
    <property type="match status" value="1"/>
</dbReference>
<dbReference type="OMA" id="ISRWDIN"/>
<dbReference type="EMBL" id="CM000846">
    <property type="protein sequence ID" value="KRH22501.2"/>
    <property type="molecule type" value="Genomic_DNA"/>
</dbReference>
<dbReference type="InParanoid" id="A0A0R0H610"/>
<keyword evidence="2" id="KW-0479">Metal-binding</keyword>
<evidence type="ECO:0000259" key="6">
    <source>
        <dbReference type="Pfam" id="PF03936"/>
    </source>
</evidence>
<keyword evidence="9" id="KW-1185">Reference proteome</keyword>
<accession>A0A0R0H610</accession>
<dbReference type="Pfam" id="PF01397">
    <property type="entry name" value="Terpene_synth"/>
    <property type="match status" value="1"/>
</dbReference>
<dbReference type="InterPro" id="IPR008949">
    <property type="entry name" value="Isoprenoid_synthase_dom_sf"/>
</dbReference>
<dbReference type="AlphaFoldDB" id="A0A0R0H610"/>
<protein>
    <recommendedName>
        <fullName evidence="10">Terpene synthase metal-binding domain-containing protein</fullName>
    </recommendedName>
</protein>
<dbReference type="InterPro" id="IPR001906">
    <property type="entry name" value="Terpene_synth_N"/>
</dbReference>